<reference evidence="2 3" key="1">
    <citation type="submission" date="2020-01" db="EMBL/GenBank/DDBJ databases">
        <authorList>
            <person name="Rodrigo-Torres L."/>
            <person name="Arahal R. D."/>
            <person name="Lucena T."/>
        </authorList>
    </citation>
    <scope>NUCLEOTIDE SEQUENCE [LARGE SCALE GENOMIC DNA]</scope>
    <source>
        <strain evidence="2 3">CECT 9293</strain>
    </source>
</reference>
<dbReference type="SUPFAM" id="SSF46955">
    <property type="entry name" value="Putative DNA-binding domain"/>
    <property type="match status" value="1"/>
</dbReference>
<sequence length="117" mass="13488">MASKIEIQKRCEYCNEIFTAKTTVTKYCSHKCNQRGYKAKKRDEKIQIAKTDVIKKEAESIDMIKAKEFLTAKEAAILLGFSVRTVYRLIDNGKLKSVNLAERLTRIKKSELNKLID</sequence>
<keyword evidence="3" id="KW-1185">Reference proteome</keyword>
<evidence type="ECO:0000313" key="3">
    <source>
        <dbReference type="Proteomes" id="UP000445144"/>
    </source>
</evidence>
<proteinExistence type="predicted"/>
<feature type="domain" description="Helix-turn-helix" evidence="1">
    <location>
        <begin position="69"/>
        <end position="116"/>
    </location>
</feature>
<dbReference type="InterPro" id="IPR009061">
    <property type="entry name" value="DNA-bd_dom_put_sf"/>
</dbReference>
<evidence type="ECO:0000313" key="2">
    <source>
        <dbReference type="EMBL" id="CAA7195869.1"/>
    </source>
</evidence>
<organism evidence="2 3">
    <name type="scientific">Chryseobacterium potabilaquae</name>
    <dbReference type="NCBI Taxonomy" id="2675057"/>
    <lineage>
        <taxon>Bacteria</taxon>
        <taxon>Pseudomonadati</taxon>
        <taxon>Bacteroidota</taxon>
        <taxon>Flavobacteriia</taxon>
        <taxon>Flavobacteriales</taxon>
        <taxon>Weeksellaceae</taxon>
        <taxon>Chryseobacterium group</taxon>
        <taxon>Chryseobacterium</taxon>
    </lineage>
</organism>
<accession>A0A6N4X4G6</accession>
<dbReference type="RefSeq" id="WP_162032824.1">
    <property type="nucleotide sequence ID" value="NZ_CACVBR010000015.1"/>
</dbReference>
<protein>
    <recommendedName>
        <fullName evidence="1">Helix-turn-helix domain-containing protein</fullName>
    </recommendedName>
</protein>
<dbReference type="InterPro" id="IPR010093">
    <property type="entry name" value="SinI_DNA-bd"/>
</dbReference>
<dbReference type="NCBIfam" id="TIGR01764">
    <property type="entry name" value="excise"/>
    <property type="match status" value="1"/>
</dbReference>
<dbReference type="EMBL" id="CACVBR010000015">
    <property type="protein sequence ID" value="CAA7195869.1"/>
    <property type="molecule type" value="Genomic_DNA"/>
</dbReference>
<dbReference type="InterPro" id="IPR041657">
    <property type="entry name" value="HTH_17"/>
</dbReference>
<dbReference type="GO" id="GO:0003677">
    <property type="term" value="F:DNA binding"/>
    <property type="evidence" value="ECO:0007669"/>
    <property type="project" value="InterPro"/>
</dbReference>
<gene>
    <name evidence="2" type="ORF">CHRY9293_02026</name>
</gene>
<dbReference type="AlphaFoldDB" id="A0A6N4X4G6"/>
<dbReference type="Proteomes" id="UP000445144">
    <property type="component" value="Unassembled WGS sequence"/>
</dbReference>
<name>A0A6N4X4G6_9FLAO</name>
<evidence type="ECO:0000259" key="1">
    <source>
        <dbReference type="Pfam" id="PF12728"/>
    </source>
</evidence>
<dbReference type="Pfam" id="PF12728">
    <property type="entry name" value="HTH_17"/>
    <property type="match status" value="1"/>
</dbReference>